<proteinExistence type="predicted"/>
<dbReference type="Proteomes" id="UP001429745">
    <property type="component" value="Unassembled WGS sequence"/>
</dbReference>
<comment type="caution">
    <text evidence="1">The sequence shown here is derived from an EMBL/GenBank/DDBJ whole genome shotgun (WGS) entry which is preliminary data.</text>
</comment>
<accession>A0ABX1KG83</accession>
<sequence>MVEVIVSMLLLGVIAIAILPALWQGVVLSSQQSSTATATRHLNSLVEEVRETPDCASIAAAIATRTVTDGKGETLTSTGTQTTCAAKTTVTVQLQVQDASTDVLASTTAIVYIP</sequence>
<dbReference type="EMBL" id="JABACI010000006">
    <property type="protein sequence ID" value="NLP85909.1"/>
    <property type="molecule type" value="Genomic_DNA"/>
</dbReference>
<reference evidence="1 2" key="1">
    <citation type="submission" date="2020-04" db="EMBL/GenBank/DDBJ databases">
        <title>CFH 90308 Microbacterium sp.</title>
        <authorList>
            <person name="Nie G."/>
            <person name="Ming H."/>
            <person name="Xia T."/>
        </authorList>
    </citation>
    <scope>NUCLEOTIDE SEQUENCE [LARGE SCALE GENOMIC DNA]</scope>
    <source>
        <strain evidence="1 2">CFH 90308</strain>
    </source>
</reference>
<evidence type="ECO:0000313" key="2">
    <source>
        <dbReference type="Proteomes" id="UP001429745"/>
    </source>
</evidence>
<evidence type="ECO:0008006" key="3">
    <source>
        <dbReference type="Google" id="ProtNLM"/>
    </source>
</evidence>
<evidence type="ECO:0000313" key="1">
    <source>
        <dbReference type="EMBL" id="NLP85909.1"/>
    </source>
</evidence>
<gene>
    <name evidence="1" type="ORF">HF576_18925</name>
</gene>
<dbReference type="RefSeq" id="WP_168914402.1">
    <property type="nucleotide sequence ID" value="NZ_JABACI010000006.1"/>
</dbReference>
<protein>
    <recommendedName>
        <fullName evidence="3">Type II secretion system protein</fullName>
    </recommendedName>
</protein>
<name>A0ABX1KG83_9MICO</name>
<keyword evidence="2" id="KW-1185">Reference proteome</keyword>
<organism evidence="1 2">
    <name type="scientific">Microbacterium salsuginis</name>
    <dbReference type="NCBI Taxonomy" id="2722803"/>
    <lineage>
        <taxon>Bacteria</taxon>
        <taxon>Bacillati</taxon>
        <taxon>Actinomycetota</taxon>
        <taxon>Actinomycetes</taxon>
        <taxon>Micrococcales</taxon>
        <taxon>Microbacteriaceae</taxon>
        <taxon>Microbacterium</taxon>
    </lineage>
</organism>